<dbReference type="GO" id="GO:0016787">
    <property type="term" value="F:hydrolase activity"/>
    <property type="evidence" value="ECO:0007669"/>
    <property type="project" value="UniProtKB-KW"/>
</dbReference>
<sequence length="208" mass="22074">MEDLERRWAALAGDSPAAAEAGAQLLARWREPHRHYHSDGHLAAVLDAVDELADAASDPDAVRFAAWFHDAVYAGTPGEDEAASARLAREVLTGLGRPAAQVDEVERLVLLTAGHDPAPGDGNGAVLCDADLAVLAGPPSDYAAYAAAVRDDYAHVSDADFAAGRAAVLEGLLDRPALYRTETGHRRWEDPARHNLETELVLLRASGS</sequence>
<gene>
    <name evidence="1" type="ORF">DY240_09270</name>
</gene>
<evidence type="ECO:0000313" key="2">
    <source>
        <dbReference type="Proteomes" id="UP000284057"/>
    </source>
</evidence>
<dbReference type="InterPro" id="IPR009218">
    <property type="entry name" value="HD_phosphohydro"/>
</dbReference>
<organism evidence="1 2">
    <name type="scientific">Jiangella rhizosphaerae</name>
    <dbReference type="NCBI Taxonomy" id="2293569"/>
    <lineage>
        <taxon>Bacteria</taxon>
        <taxon>Bacillati</taxon>
        <taxon>Actinomycetota</taxon>
        <taxon>Actinomycetes</taxon>
        <taxon>Jiangellales</taxon>
        <taxon>Jiangellaceae</taxon>
        <taxon>Jiangella</taxon>
    </lineage>
</organism>
<proteinExistence type="predicted"/>
<dbReference type="Proteomes" id="UP000284057">
    <property type="component" value="Unassembled WGS sequence"/>
</dbReference>
<dbReference type="PANTHER" id="PTHR21174:SF0">
    <property type="entry name" value="HD PHOSPHOHYDROLASE FAMILY PROTEIN-RELATED"/>
    <property type="match status" value="1"/>
</dbReference>
<dbReference type="RefSeq" id="WP_119659648.1">
    <property type="nucleotide sequence ID" value="NZ_QUAL01000084.1"/>
</dbReference>
<accession>A0A418KTB9</accession>
<comment type="caution">
    <text evidence="1">The sequence shown here is derived from an EMBL/GenBank/DDBJ whole genome shotgun (WGS) entry which is preliminary data.</text>
</comment>
<dbReference type="SUPFAM" id="SSF109604">
    <property type="entry name" value="HD-domain/PDEase-like"/>
    <property type="match status" value="1"/>
</dbReference>
<dbReference type="PANTHER" id="PTHR21174">
    <property type="match status" value="1"/>
</dbReference>
<protein>
    <submittedName>
        <fullName evidence="1">Metal-dependent phosphohydrolase</fullName>
    </submittedName>
</protein>
<reference evidence="1 2" key="1">
    <citation type="submission" date="2018-09" db="EMBL/GenBank/DDBJ databases">
        <title>Isolation, diversity and antifungal activity of actinobacteria from wheat.</title>
        <authorList>
            <person name="Han C."/>
        </authorList>
    </citation>
    <scope>NUCLEOTIDE SEQUENCE [LARGE SCALE GENOMIC DNA]</scope>
    <source>
        <strain evidence="1 2">NEAU-YY265</strain>
    </source>
</reference>
<dbReference type="OrthoDB" id="9808993at2"/>
<dbReference type="Gene3D" id="1.10.3210.10">
    <property type="entry name" value="Hypothetical protein af1432"/>
    <property type="match status" value="1"/>
</dbReference>
<dbReference type="PIRSF" id="PIRSF035170">
    <property type="entry name" value="HD_phosphohydro"/>
    <property type="match status" value="1"/>
</dbReference>
<keyword evidence="2" id="KW-1185">Reference proteome</keyword>
<name>A0A418KTB9_9ACTN</name>
<dbReference type="AlphaFoldDB" id="A0A418KTB9"/>
<evidence type="ECO:0000313" key="1">
    <source>
        <dbReference type="EMBL" id="RIQ28156.1"/>
    </source>
</evidence>
<keyword evidence="1" id="KW-0378">Hydrolase</keyword>
<dbReference type="EMBL" id="QUAL01000084">
    <property type="protein sequence ID" value="RIQ28156.1"/>
    <property type="molecule type" value="Genomic_DNA"/>
</dbReference>